<reference evidence="2" key="1">
    <citation type="submission" date="2019-10" db="EMBL/GenBank/DDBJ databases">
        <authorList>
            <person name="Zhang R."/>
            <person name="Pan Y."/>
            <person name="Wang J."/>
            <person name="Ma R."/>
            <person name="Yu S."/>
        </authorList>
    </citation>
    <scope>NUCLEOTIDE SEQUENCE</scope>
    <source>
        <strain evidence="2">LA-IB0</strain>
        <tissue evidence="2">Leaf</tissue>
    </source>
</reference>
<evidence type="ECO:0000313" key="3">
    <source>
        <dbReference type="Proteomes" id="UP000826271"/>
    </source>
</evidence>
<dbReference type="EMBL" id="WHWC01000006">
    <property type="protein sequence ID" value="KAG8380404.1"/>
    <property type="molecule type" value="Genomic_DNA"/>
</dbReference>
<keyword evidence="3" id="KW-1185">Reference proteome</keyword>
<dbReference type="SUPFAM" id="SSF49562">
    <property type="entry name" value="C2 domain (Calcium/lipid-binding domain, CaLB)"/>
    <property type="match status" value="1"/>
</dbReference>
<gene>
    <name evidence="2" type="ORF">BUALT_Bualt06G0011800</name>
</gene>
<dbReference type="AlphaFoldDB" id="A0AAV6XJP3"/>
<proteinExistence type="predicted"/>
<name>A0AAV6XJP3_9LAMI</name>
<protein>
    <recommendedName>
        <fullName evidence="1">C2 domain-containing protein</fullName>
    </recommendedName>
</protein>
<dbReference type="Proteomes" id="UP000826271">
    <property type="component" value="Unassembled WGS sequence"/>
</dbReference>
<dbReference type="InterPro" id="IPR035892">
    <property type="entry name" value="C2_domain_sf"/>
</dbReference>
<evidence type="ECO:0000259" key="1">
    <source>
        <dbReference type="Pfam" id="PF00168"/>
    </source>
</evidence>
<dbReference type="PANTHER" id="PTHR32246:SF69">
    <property type="entry name" value="CALCIUM-DEPENDENT LIPID-BINDING (CALB DOMAIN) FAMILY PROTEIN"/>
    <property type="match status" value="1"/>
</dbReference>
<organism evidence="2 3">
    <name type="scientific">Buddleja alternifolia</name>
    <dbReference type="NCBI Taxonomy" id="168488"/>
    <lineage>
        <taxon>Eukaryota</taxon>
        <taxon>Viridiplantae</taxon>
        <taxon>Streptophyta</taxon>
        <taxon>Embryophyta</taxon>
        <taxon>Tracheophyta</taxon>
        <taxon>Spermatophyta</taxon>
        <taxon>Magnoliopsida</taxon>
        <taxon>eudicotyledons</taxon>
        <taxon>Gunneridae</taxon>
        <taxon>Pentapetalae</taxon>
        <taxon>asterids</taxon>
        <taxon>lamiids</taxon>
        <taxon>Lamiales</taxon>
        <taxon>Scrophulariaceae</taxon>
        <taxon>Buddlejeae</taxon>
        <taxon>Buddleja</taxon>
    </lineage>
</organism>
<feature type="domain" description="C2" evidence="1">
    <location>
        <begin position="25"/>
        <end position="90"/>
    </location>
</feature>
<dbReference type="Gene3D" id="2.60.40.150">
    <property type="entry name" value="C2 domain"/>
    <property type="match status" value="1"/>
</dbReference>
<accession>A0AAV6XJP3</accession>
<comment type="caution">
    <text evidence="2">The sequence shown here is derived from an EMBL/GenBank/DDBJ whole genome shotgun (WGS) entry which is preliminary data.</text>
</comment>
<sequence length="162" mass="18359">MWLASPHVIHFYVLGHSFNLEEFFKSTVARTKIDQLAAKPTWNDKFLFRVSDEFISGDTTAVSIEIYAVGYIKDFLIGTVHFILSNTTSLQVQSASERSIRTPSYSAVQIHRSSKRFQGIVDIAAAVCCSSEFAILEKVSAVSFRELMQRKENESRLLWLST</sequence>
<dbReference type="Pfam" id="PF00168">
    <property type="entry name" value="C2"/>
    <property type="match status" value="1"/>
</dbReference>
<dbReference type="InterPro" id="IPR000008">
    <property type="entry name" value="C2_dom"/>
</dbReference>
<evidence type="ECO:0000313" key="2">
    <source>
        <dbReference type="EMBL" id="KAG8380404.1"/>
    </source>
</evidence>
<dbReference type="PANTHER" id="PTHR32246">
    <property type="entry name" value="INGRESSION PROTEIN FIC1"/>
    <property type="match status" value="1"/>
</dbReference>